<dbReference type="InterPro" id="IPR001611">
    <property type="entry name" value="Leu-rich_rpt"/>
</dbReference>
<evidence type="ECO:0000256" key="11">
    <source>
        <dbReference type="ARBA" id="ARBA00023180"/>
    </source>
</evidence>
<reference evidence="12 13" key="1">
    <citation type="journal article" date="2016" name="Sci. Rep.">
        <title>The Dendrobium catenatum Lindl. genome sequence provides insights into polysaccharide synthase, floral development and adaptive evolution.</title>
        <authorList>
            <person name="Zhang G.Q."/>
            <person name="Xu Q."/>
            <person name="Bian C."/>
            <person name="Tsai W.C."/>
            <person name="Yeh C.M."/>
            <person name="Liu K.W."/>
            <person name="Yoshida K."/>
            <person name="Zhang L.S."/>
            <person name="Chang S.B."/>
            <person name="Chen F."/>
            <person name="Shi Y."/>
            <person name="Su Y.Y."/>
            <person name="Zhang Y.Q."/>
            <person name="Chen L.J."/>
            <person name="Yin Y."/>
            <person name="Lin M."/>
            <person name="Huang H."/>
            <person name="Deng H."/>
            <person name="Wang Z.W."/>
            <person name="Zhu S.L."/>
            <person name="Zhao X."/>
            <person name="Deng C."/>
            <person name="Niu S.C."/>
            <person name="Huang J."/>
            <person name="Wang M."/>
            <person name="Liu G.H."/>
            <person name="Yang H.J."/>
            <person name="Xiao X.J."/>
            <person name="Hsiao Y.Y."/>
            <person name="Wu W.L."/>
            <person name="Chen Y.Y."/>
            <person name="Mitsuda N."/>
            <person name="Ohme-Takagi M."/>
            <person name="Luo Y.B."/>
            <person name="Van de Peer Y."/>
            <person name="Liu Z.J."/>
        </authorList>
    </citation>
    <scope>NUCLEOTIDE SEQUENCE [LARGE SCALE GENOMIC DNA]</scope>
    <source>
        <tissue evidence="12">The whole plant</tissue>
    </source>
</reference>
<dbReference type="EMBL" id="KZ503248">
    <property type="protein sequence ID" value="PKU66756.1"/>
    <property type="molecule type" value="Genomic_DNA"/>
</dbReference>
<keyword evidence="3" id="KW-1003">Cell membrane</keyword>
<evidence type="ECO:0000313" key="12">
    <source>
        <dbReference type="EMBL" id="PKU66756.1"/>
    </source>
</evidence>
<gene>
    <name evidence="12" type="primary">FON1</name>
    <name evidence="12" type="ORF">MA16_Dca014175</name>
</gene>
<evidence type="ECO:0000256" key="9">
    <source>
        <dbReference type="ARBA" id="ARBA00023136"/>
    </source>
</evidence>
<evidence type="ECO:0000256" key="8">
    <source>
        <dbReference type="ARBA" id="ARBA00022989"/>
    </source>
</evidence>
<keyword evidence="6" id="KW-0732">Signal</keyword>
<evidence type="ECO:0000256" key="2">
    <source>
        <dbReference type="ARBA" id="ARBA00009592"/>
    </source>
</evidence>
<sequence length="171" mass="19049">MVRQPPTVVACHPRPSSYVYLRGDTLPSRRSHWPHGALHRGKLKFTGIENVTYLDLSSNFITGVVLSEIGDLSNLRTLILTNNSFTGSIPPELGNVSSIFTLDLSFNSLFGALPYKLMHESITLSRNNFSGELPESLWSLSKLRFLDISYNNFTGSLPEHSSTMNHGIGRR</sequence>
<proteinExistence type="inferred from homology"/>
<evidence type="ECO:0000313" key="13">
    <source>
        <dbReference type="Proteomes" id="UP000233837"/>
    </source>
</evidence>
<accession>A0A2I0VTL2</accession>
<keyword evidence="12" id="KW-0418">Kinase</keyword>
<keyword evidence="9" id="KW-0472">Membrane</keyword>
<keyword evidence="13" id="KW-1185">Reference proteome</keyword>
<dbReference type="Gene3D" id="3.80.10.10">
    <property type="entry name" value="Ribonuclease Inhibitor"/>
    <property type="match status" value="2"/>
</dbReference>
<dbReference type="FunFam" id="3.80.10.10:FF:000383">
    <property type="entry name" value="Leucine-rich repeat receptor protein kinase EMS1"/>
    <property type="match status" value="1"/>
</dbReference>
<keyword evidence="12" id="KW-0808">Transferase</keyword>
<keyword evidence="10 12" id="KW-0675">Receptor</keyword>
<comment type="similarity">
    <text evidence="2">Belongs to the RLP family.</text>
</comment>
<evidence type="ECO:0000256" key="6">
    <source>
        <dbReference type="ARBA" id="ARBA00022729"/>
    </source>
</evidence>
<keyword evidence="11" id="KW-0325">Glycoprotein</keyword>
<dbReference type="PANTHER" id="PTHR48052:SF8">
    <property type="entry name" value="LRR RECEPTOR-LIKE SERINE_THREONINE-PROTEIN KINASE FLS2"/>
    <property type="match status" value="1"/>
</dbReference>
<keyword evidence="8" id="KW-1133">Transmembrane helix</keyword>
<dbReference type="PANTHER" id="PTHR48052">
    <property type="entry name" value="UNNAMED PRODUCT"/>
    <property type="match status" value="1"/>
</dbReference>
<evidence type="ECO:0000256" key="7">
    <source>
        <dbReference type="ARBA" id="ARBA00022737"/>
    </source>
</evidence>
<dbReference type="Pfam" id="PF13855">
    <property type="entry name" value="LRR_8"/>
    <property type="match status" value="1"/>
</dbReference>
<dbReference type="STRING" id="906689.A0A2I0VTL2"/>
<keyword evidence="5" id="KW-0812">Transmembrane</keyword>
<protein>
    <submittedName>
        <fullName evidence="12">Leucine-rich repeat receptor-like kinase protein FLORAL ORGAN NUMBER1</fullName>
    </submittedName>
</protein>
<comment type="subcellular location">
    <subcellularLocation>
        <location evidence="1">Cell membrane</location>
        <topology evidence="1">Single-pass type I membrane protein</topology>
    </subcellularLocation>
</comment>
<evidence type="ECO:0000256" key="10">
    <source>
        <dbReference type="ARBA" id="ARBA00023170"/>
    </source>
</evidence>
<reference evidence="12 13" key="2">
    <citation type="journal article" date="2017" name="Nature">
        <title>The Apostasia genome and the evolution of orchids.</title>
        <authorList>
            <person name="Zhang G.Q."/>
            <person name="Liu K.W."/>
            <person name="Li Z."/>
            <person name="Lohaus R."/>
            <person name="Hsiao Y.Y."/>
            <person name="Niu S.C."/>
            <person name="Wang J.Y."/>
            <person name="Lin Y.C."/>
            <person name="Xu Q."/>
            <person name="Chen L.J."/>
            <person name="Yoshida K."/>
            <person name="Fujiwara S."/>
            <person name="Wang Z.W."/>
            <person name="Zhang Y.Q."/>
            <person name="Mitsuda N."/>
            <person name="Wang M."/>
            <person name="Liu G.H."/>
            <person name="Pecoraro L."/>
            <person name="Huang H.X."/>
            <person name="Xiao X.J."/>
            <person name="Lin M."/>
            <person name="Wu X.Y."/>
            <person name="Wu W.L."/>
            <person name="Chen Y.Y."/>
            <person name="Chang S.B."/>
            <person name="Sakamoto S."/>
            <person name="Ohme-Takagi M."/>
            <person name="Yagi M."/>
            <person name="Zeng S.J."/>
            <person name="Shen C.Y."/>
            <person name="Yeh C.M."/>
            <person name="Luo Y.B."/>
            <person name="Tsai W.C."/>
            <person name="Van de Peer Y."/>
            <person name="Liu Z.J."/>
        </authorList>
    </citation>
    <scope>NUCLEOTIDE SEQUENCE [LARGE SCALE GENOMIC DNA]</scope>
    <source>
        <tissue evidence="12">The whole plant</tissue>
    </source>
</reference>
<keyword evidence="7" id="KW-0677">Repeat</keyword>
<dbReference type="GO" id="GO:0005886">
    <property type="term" value="C:plasma membrane"/>
    <property type="evidence" value="ECO:0007669"/>
    <property type="project" value="UniProtKB-SubCell"/>
</dbReference>
<evidence type="ECO:0000256" key="4">
    <source>
        <dbReference type="ARBA" id="ARBA00022614"/>
    </source>
</evidence>
<evidence type="ECO:0000256" key="1">
    <source>
        <dbReference type="ARBA" id="ARBA00004251"/>
    </source>
</evidence>
<name>A0A2I0VTL2_9ASPA</name>
<dbReference type="Pfam" id="PF00560">
    <property type="entry name" value="LRR_1"/>
    <property type="match status" value="2"/>
</dbReference>
<dbReference type="GO" id="GO:0016301">
    <property type="term" value="F:kinase activity"/>
    <property type="evidence" value="ECO:0007669"/>
    <property type="project" value="UniProtKB-KW"/>
</dbReference>
<dbReference type="InterPro" id="IPR032675">
    <property type="entry name" value="LRR_dom_sf"/>
</dbReference>
<evidence type="ECO:0000256" key="3">
    <source>
        <dbReference type="ARBA" id="ARBA00022475"/>
    </source>
</evidence>
<dbReference type="SUPFAM" id="SSF52058">
    <property type="entry name" value="L domain-like"/>
    <property type="match status" value="1"/>
</dbReference>
<keyword evidence="4" id="KW-0433">Leucine-rich repeat</keyword>
<dbReference type="AlphaFoldDB" id="A0A2I0VTL2"/>
<organism evidence="12 13">
    <name type="scientific">Dendrobium catenatum</name>
    <dbReference type="NCBI Taxonomy" id="906689"/>
    <lineage>
        <taxon>Eukaryota</taxon>
        <taxon>Viridiplantae</taxon>
        <taxon>Streptophyta</taxon>
        <taxon>Embryophyta</taxon>
        <taxon>Tracheophyta</taxon>
        <taxon>Spermatophyta</taxon>
        <taxon>Magnoliopsida</taxon>
        <taxon>Liliopsida</taxon>
        <taxon>Asparagales</taxon>
        <taxon>Orchidaceae</taxon>
        <taxon>Epidendroideae</taxon>
        <taxon>Malaxideae</taxon>
        <taxon>Dendrobiinae</taxon>
        <taxon>Dendrobium</taxon>
    </lineage>
</organism>
<dbReference type="Proteomes" id="UP000233837">
    <property type="component" value="Unassembled WGS sequence"/>
</dbReference>
<evidence type="ECO:0000256" key="5">
    <source>
        <dbReference type="ARBA" id="ARBA00022692"/>
    </source>
</evidence>